<comment type="caution">
    <text evidence="1">The sequence shown here is derived from an EMBL/GenBank/DDBJ whole genome shotgun (WGS) entry which is preliminary data.</text>
</comment>
<dbReference type="EMBL" id="BARW01000367">
    <property type="protein sequence ID" value="GAI63440.1"/>
    <property type="molecule type" value="Genomic_DNA"/>
</dbReference>
<evidence type="ECO:0000313" key="1">
    <source>
        <dbReference type="EMBL" id="GAI63440.1"/>
    </source>
</evidence>
<accession>X1RJV0</accession>
<protein>
    <submittedName>
        <fullName evidence="1">Uncharacterized protein</fullName>
    </submittedName>
</protein>
<dbReference type="AlphaFoldDB" id="X1RJV0"/>
<gene>
    <name evidence="1" type="ORF">S12H4_01728</name>
</gene>
<name>X1RJV0_9ZZZZ</name>
<sequence>MANLTTGKVWVGNASNRPAEVDPALGVMDFWSDPQ</sequence>
<proteinExistence type="predicted"/>
<reference evidence="1" key="1">
    <citation type="journal article" date="2014" name="Front. Microbiol.">
        <title>High frequency of phylogenetically diverse reductive dehalogenase-homologous genes in deep subseafloor sedimentary metagenomes.</title>
        <authorList>
            <person name="Kawai M."/>
            <person name="Futagami T."/>
            <person name="Toyoda A."/>
            <person name="Takaki Y."/>
            <person name="Nishi S."/>
            <person name="Hori S."/>
            <person name="Arai W."/>
            <person name="Tsubouchi T."/>
            <person name="Morono Y."/>
            <person name="Uchiyama I."/>
            <person name="Ito T."/>
            <person name="Fujiyama A."/>
            <person name="Inagaki F."/>
            <person name="Takami H."/>
        </authorList>
    </citation>
    <scope>NUCLEOTIDE SEQUENCE</scope>
    <source>
        <strain evidence="1">Expedition CK06-06</strain>
    </source>
</reference>
<feature type="non-terminal residue" evidence="1">
    <location>
        <position position="35"/>
    </location>
</feature>
<organism evidence="1">
    <name type="scientific">marine sediment metagenome</name>
    <dbReference type="NCBI Taxonomy" id="412755"/>
    <lineage>
        <taxon>unclassified sequences</taxon>
        <taxon>metagenomes</taxon>
        <taxon>ecological metagenomes</taxon>
    </lineage>
</organism>